<evidence type="ECO:0000313" key="1">
    <source>
        <dbReference type="Proteomes" id="UP000095286"/>
    </source>
</evidence>
<evidence type="ECO:0000313" key="2">
    <source>
        <dbReference type="WBParaSite" id="RSKR_0000304000.1"/>
    </source>
</evidence>
<proteinExistence type="predicted"/>
<reference evidence="2" key="1">
    <citation type="submission" date="2016-11" db="UniProtKB">
        <authorList>
            <consortium name="WormBaseParasite"/>
        </authorList>
    </citation>
    <scope>IDENTIFICATION</scope>
    <source>
        <strain evidence="2">KR3021</strain>
    </source>
</reference>
<organism evidence="1 2">
    <name type="scientific">Rhabditophanes sp. KR3021</name>
    <dbReference type="NCBI Taxonomy" id="114890"/>
    <lineage>
        <taxon>Eukaryota</taxon>
        <taxon>Metazoa</taxon>
        <taxon>Ecdysozoa</taxon>
        <taxon>Nematoda</taxon>
        <taxon>Chromadorea</taxon>
        <taxon>Rhabditida</taxon>
        <taxon>Tylenchina</taxon>
        <taxon>Panagrolaimomorpha</taxon>
        <taxon>Strongyloidoidea</taxon>
        <taxon>Alloionematidae</taxon>
        <taxon>Rhabditophanes</taxon>
    </lineage>
</organism>
<protein>
    <submittedName>
        <fullName evidence="2">SGS domain-containing protein</fullName>
    </submittedName>
</protein>
<name>A0AC35TQF5_9BILA</name>
<sequence>MSALPKFEWYQTEKQVVISINKPDTNVCDTKFEYSGHNKLIVIANNKIIFDLTLANGIDDQKTTLTCTRKKVEVKCQKIVIMPWKKLAADTVGKEEQILQFTPLSSNVPVKKDSKNWTKIEKDAVAEEDKDLEGSEAALNKFFQSMYGGSDENTKRAMMKSYTESNGTCLSMNWDEVKKGKVECSPPDDMEFKKY</sequence>
<dbReference type="Proteomes" id="UP000095286">
    <property type="component" value="Unplaced"/>
</dbReference>
<accession>A0AC35TQF5</accession>
<dbReference type="WBParaSite" id="RSKR_0000304000.1">
    <property type="protein sequence ID" value="RSKR_0000304000.1"/>
    <property type="gene ID" value="RSKR_0000304000"/>
</dbReference>